<name>A0ABX0XTQ5_9ACTN</name>
<evidence type="ECO:0000313" key="2">
    <source>
        <dbReference type="EMBL" id="NJC69360.1"/>
    </source>
</evidence>
<dbReference type="PRINTS" id="PR00081">
    <property type="entry name" value="GDHRDH"/>
</dbReference>
<evidence type="ECO:0000256" key="1">
    <source>
        <dbReference type="ARBA" id="ARBA00023002"/>
    </source>
</evidence>
<dbReference type="InterPro" id="IPR002347">
    <property type="entry name" value="SDR_fam"/>
</dbReference>
<dbReference type="Proteomes" id="UP000722989">
    <property type="component" value="Unassembled WGS sequence"/>
</dbReference>
<reference evidence="2 3" key="1">
    <citation type="submission" date="2020-03" db="EMBL/GenBank/DDBJ databases">
        <title>WGS of the type strain of Planosporangium spp.</title>
        <authorList>
            <person name="Thawai C."/>
        </authorList>
    </citation>
    <scope>NUCLEOTIDE SEQUENCE [LARGE SCALE GENOMIC DNA]</scope>
    <source>
        <strain evidence="2 3">TBRC 5610</strain>
    </source>
</reference>
<keyword evidence="1" id="KW-0560">Oxidoreductase</keyword>
<dbReference type="Gene3D" id="3.40.50.720">
    <property type="entry name" value="NAD(P)-binding Rossmann-like Domain"/>
    <property type="match status" value="1"/>
</dbReference>
<dbReference type="EMBL" id="JAATVY010000003">
    <property type="protein sequence ID" value="NJC69360.1"/>
    <property type="molecule type" value="Genomic_DNA"/>
</dbReference>
<evidence type="ECO:0000313" key="3">
    <source>
        <dbReference type="Proteomes" id="UP000722989"/>
    </source>
</evidence>
<dbReference type="SUPFAM" id="SSF51735">
    <property type="entry name" value="NAD(P)-binding Rossmann-fold domains"/>
    <property type="match status" value="1"/>
</dbReference>
<comment type="caution">
    <text evidence="2">The sequence shown here is derived from an EMBL/GenBank/DDBJ whole genome shotgun (WGS) entry which is preliminary data.</text>
</comment>
<dbReference type="PANTHER" id="PTHR43157">
    <property type="entry name" value="PHOSPHATIDYLINOSITOL-GLYCAN BIOSYNTHESIS CLASS F PROTEIN-RELATED"/>
    <property type="match status" value="1"/>
</dbReference>
<dbReference type="InterPro" id="IPR036291">
    <property type="entry name" value="NAD(P)-bd_dom_sf"/>
</dbReference>
<dbReference type="PANTHER" id="PTHR43157:SF31">
    <property type="entry name" value="PHOSPHATIDYLINOSITOL-GLYCAN BIOSYNTHESIS CLASS F PROTEIN"/>
    <property type="match status" value="1"/>
</dbReference>
<keyword evidence="3" id="KW-1185">Reference proteome</keyword>
<organism evidence="2 3">
    <name type="scientific">Planosporangium thailandense</name>
    <dbReference type="NCBI Taxonomy" id="765197"/>
    <lineage>
        <taxon>Bacteria</taxon>
        <taxon>Bacillati</taxon>
        <taxon>Actinomycetota</taxon>
        <taxon>Actinomycetes</taxon>
        <taxon>Micromonosporales</taxon>
        <taxon>Micromonosporaceae</taxon>
        <taxon>Planosporangium</taxon>
    </lineage>
</organism>
<protein>
    <submittedName>
        <fullName evidence="2">SDR family NAD(P)-dependent oxidoreductase</fullName>
    </submittedName>
</protein>
<dbReference type="Pfam" id="PF00106">
    <property type="entry name" value="adh_short"/>
    <property type="match status" value="1"/>
</dbReference>
<gene>
    <name evidence="2" type="ORF">HC031_06440</name>
</gene>
<sequence>MEDLTVVVTGASSGVGLAAATAFARGGARVVLVGRDPGRLDAAVDQVRATGGPAPDSFRADFARLAEVRALASYLLDRYPTIDVLANNAGGIVSSYARTVDGFEMTIQTNHLAPFLLTNLLRDRLRGGRVVNTASDAHRRGLVDPDDLVGGAGRYDRWSAYGASKGANILFAAEAGRRWPDVLSTSYHPGVVRTRFGSDSPLLAAFYRVAPFLTTPEGGADTMVWLATAPAADIAQGGYYVKRRPRRPAPKVADPQFAARLWEASAKAVGL</sequence>
<proteinExistence type="predicted"/>
<accession>A0ABX0XTQ5</accession>